<accession>A0A147BFW8</accession>
<reference evidence="2" key="1">
    <citation type="journal article" date="2018" name="PLoS Negl. Trop. Dis.">
        <title>Sialome diversity of ticks revealed by RNAseq of single tick salivary glands.</title>
        <authorList>
            <person name="Perner J."/>
            <person name="Kropackova S."/>
            <person name="Kopacek P."/>
            <person name="Ribeiro J.M."/>
        </authorList>
    </citation>
    <scope>NUCLEOTIDE SEQUENCE</scope>
    <source>
        <strain evidence="2">Siblings of single egg batch collected in Ceske Budejovice</strain>
        <tissue evidence="2">Salivary glands</tissue>
    </source>
</reference>
<evidence type="ECO:0000256" key="1">
    <source>
        <dbReference type="SAM" id="SignalP"/>
    </source>
</evidence>
<evidence type="ECO:0000313" key="2">
    <source>
        <dbReference type="EMBL" id="JAR89687.1"/>
    </source>
</evidence>
<protein>
    <submittedName>
        <fullName evidence="2">Putative dde superfamily endonuclease</fullName>
    </submittedName>
</protein>
<keyword evidence="2" id="KW-0540">Nuclease</keyword>
<organism evidence="2">
    <name type="scientific">Ixodes ricinus</name>
    <name type="common">Common tick</name>
    <name type="synonym">Acarus ricinus</name>
    <dbReference type="NCBI Taxonomy" id="34613"/>
    <lineage>
        <taxon>Eukaryota</taxon>
        <taxon>Metazoa</taxon>
        <taxon>Ecdysozoa</taxon>
        <taxon>Arthropoda</taxon>
        <taxon>Chelicerata</taxon>
        <taxon>Arachnida</taxon>
        <taxon>Acari</taxon>
        <taxon>Parasitiformes</taxon>
        <taxon>Ixodida</taxon>
        <taxon>Ixodoidea</taxon>
        <taxon>Ixodidae</taxon>
        <taxon>Ixodinae</taxon>
        <taxon>Ixodes</taxon>
    </lineage>
</organism>
<dbReference type="EMBL" id="GEGO01005717">
    <property type="protein sequence ID" value="JAR89687.1"/>
    <property type="molecule type" value="Transcribed_RNA"/>
</dbReference>
<proteinExistence type="predicted"/>
<keyword evidence="1" id="KW-0732">Signal</keyword>
<name>A0A147BFW8_IXORI</name>
<keyword evidence="2" id="KW-0378">Hydrolase</keyword>
<feature type="signal peptide" evidence="1">
    <location>
        <begin position="1"/>
        <end position="26"/>
    </location>
</feature>
<dbReference type="GO" id="GO:0004519">
    <property type="term" value="F:endonuclease activity"/>
    <property type="evidence" value="ECO:0007669"/>
    <property type="project" value="UniProtKB-KW"/>
</dbReference>
<feature type="chain" id="PRO_5007542223" evidence="1">
    <location>
        <begin position="27"/>
        <end position="224"/>
    </location>
</feature>
<dbReference type="AlphaFoldDB" id="A0A147BFW8"/>
<keyword evidence="2" id="KW-0255">Endonuclease</keyword>
<sequence length="224" mass="25936">MRAEGVFHILPVLLRLLWLYCKMATAASPMRYRSKLSFFPKQAKQIAMNVLGVLTKEAGKSASTTSIFQRTAQLTAVSERALYKWSTEFQKSGRVSTPQTRSTGGKNCERAKKLDDFDLGVLRRKVHDFFRRSEMPTVEKVRKLFNESDDLPQVSVSTLNRMLKKLGFKYRKRSRNAHLIEGPNIIQWRCSYLRQIKEFRKEGRRYILRTKPGQTLGTRKIVCG</sequence>